<keyword evidence="10 15" id="KW-0798">TonB box</keyword>
<dbReference type="InterPro" id="IPR039426">
    <property type="entry name" value="TonB-dep_rcpt-like"/>
</dbReference>
<evidence type="ECO:0000256" key="15">
    <source>
        <dbReference type="PROSITE-ProRule" id="PRU10143"/>
    </source>
</evidence>
<dbReference type="PROSITE" id="PS52016">
    <property type="entry name" value="TONB_DEPENDENT_REC_3"/>
    <property type="match status" value="1"/>
</dbReference>
<dbReference type="Gene3D" id="2.40.170.20">
    <property type="entry name" value="TonB-dependent receptor, beta-barrel domain"/>
    <property type="match status" value="1"/>
</dbReference>
<accession>A0ABX7T5J4</accession>
<reference evidence="20 21" key="1">
    <citation type="submission" date="2021-03" db="EMBL/GenBank/DDBJ databases">
        <title>Complete genome of Parasphingorhabdus_sp.JHSY0214.</title>
        <authorList>
            <person name="Yoo J.H."/>
            <person name="Bae J.W."/>
        </authorList>
    </citation>
    <scope>NUCLEOTIDE SEQUENCE [LARGE SCALE GENOMIC DNA]</scope>
    <source>
        <strain evidence="20 21">JHSY0214</strain>
    </source>
</reference>
<evidence type="ECO:0000313" key="21">
    <source>
        <dbReference type="Proteomes" id="UP000663923"/>
    </source>
</evidence>
<comment type="similarity">
    <text evidence="2 14 16">Belongs to the TonB-dependent receptor family.</text>
</comment>
<feature type="domain" description="TonB-dependent receptor plug" evidence="19">
    <location>
        <begin position="70"/>
        <end position="165"/>
    </location>
</feature>
<keyword evidence="5" id="KW-0410">Iron transport</keyword>
<evidence type="ECO:0000256" key="12">
    <source>
        <dbReference type="ARBA" id="ARBA00023170"/>
    </source>
</evidence>
<keyword evidence="6 14" id="KW-0812">Transmembrane</keyword>
<dbReference type="InterPro" id="IPR000531">
    <property type="entry name" value="Beta-barrel_TonB"/>
</dbReference>
<evidence type="ECO:0000259" key="18">
    <source>
        <dbReference type="Pfam" id="PF00593"/>
    </source>
</evidence>
<evidence type="ECO:0000256" key="1">
    <source>
        <dbReference type="ARBA" id="ARBA00004571"/>
    </source>
</evidence>
<dbReference type="PANTHER" id="PTHR32552:SF68">
    <property type="entry name" value="FERRICHROME OUTER MEMBRANE TRANSPORTER_PHAGE RECEPTOR"/>
    <property type="match status" value="1"/>
</dbReference>
<feature type="chain" id="PRO_5045462782" evidence="17">
    <location>
        <begin position="25"/>
        <end position="709"/>
    </location>
</feature>
<dbReference type="PROSITE" id="PS00430">
    <property type="entry name" value="TONB_DEPENDENT_REC_1"/>
    <property type="match status" value="1"/>
</dbReference>
<dbReference type="PANTHER" id="PTHR32552">
    <property type="entry name" value="FERRICHROME IRON RECEPTOR-RELATED"/>
    <property type="match status" value="1"/>
</dbReference>
<dbReference type="NCBIfam" id="TIGR01783">
    <property type="entry name" value="TonB-siderophor"/>
    <property type="match status" value="1"/>
</dbReference>
<sequence length="709" mass="76793">MKKPILLGSASLCAAGLLSTPLAAQSVAELPEKQASSAESWTPSNTIIVTGSRQNYAVDVASITRTPVPLIEVPQSIQVLTDTLIREQELNTLDEALRNISGVIPSLSSELVLANPIVRGFEAEIFMDGLIGYADTAVADPASLIAVERIEVAKGATSALFGGGTGAPVGGLINIVSKTAEPGTKFSVRGRAGSFDTWQIGGDANLQLDDNLSVRLIAEYQDAGDAIDAVTIERFYINGSVRALLPTETEIIARFTHSRVEQLEYVGLPSSVVDLPSVDPLRFSGATNAPPTVVENLSADFSLSQPIGDNLTFDFRARRYENDFREFATTTISASTNSEFPLISAQLPASVDEWTLDASFTAVFDTGPINHTLLVGGQYDATHYEAASGFNFVPLGMFDFADPDSDLDFGEIPTLNNFIANEYDTTAFYVQDQISLFDRLHILASVRYSELTLRELLGGNGNRETYKEWDPRIGATFDIVDGLAVFAGYAEGSRLSIFFNNRDEVPEPERARNYEAGIKIGLSDIGLSGTVAWFDSTRSNVPTADPNAEPPNLSASIQTGEQRSEGVELDLIWEPNSNWSFLLSYAYTDARVTADTEIPVGDALPRVPKHAGRIAVRYRFNNGALDGLAVGAGLTAASRAELTLPNNMRSDSYAIFDAQASYDWGPARLGLRIDNIFDAQYFLPYQYLAQSVVRPGNPRSAFVTLNFDF</sequence>
<dbReference type="EMBL" id="CP071794">
    <property type="protein sequence ID" value="QTD56090.1"/>
    <property type="molecule type" value="Genomic_DNA"/>
</dbReference>
<evidence type="ECO:0000256" key="16">
    <source>
        <dbReference type="RuleBase" id="RU003357"/>
    </source>
</evidence>
<proteinExistence type="inferred from homology"/>
<evidence type="ECO:0000256" key="11">
    <source>
        <dbReference type="ARBA" id="ARBA00023136"/>
    </source>
</evidence>
<keyword evidence="8" id="KW-0408">Iron</keyword>
<keyword evidence="21" id="KW-1185">Reference proteome</keyword>
<evidence type="ECO:0000259" key="19">
    <source>
        <dbReference type="Pfam" id="PF07715"/>
    </source>
</evidence>
<keyword evidence="4 14" id="KW-1134">Transmembrane beta strand</keyword>
<evidence type="ECO:0000256" key="9">
    <source>
        <dbReference type="ARBA" id="ARBA00023065"/>
    </source>
</evidence>
<name>A0ABX7T5J4_9SPHN</name>
<protein>
    <submittedName>
        <fullName evidence="20">TonB-dependent siderophore receptor</fullName>
    </submittedName>
</protein>
<keyword evidence="7 17" id="KW-0732">Signal</keyword>
<dbReference type="Pfam" id="PF07715">
    <property type="entry name" value="Plug"/>
    <property type="match status" value="1"/>
</dbReference>
<dbReference type="InterPro" id="IPR037066">
    <property type="entry name" value="Plug_dom_sf"/>
</dbReference>
<evidence type="ECO:0000256" key="4">
    <source>
        <dbReference type="ARBA" id="ARBA00022452"/>
    </source>
</evidence>
<keyword evidence="12 20" id="KW-0675">Receptor</keyword>
<dbReference type="InterPro" id="IPR010916">
    <property type="entry name" value="TonB_box_CS"/>
</dbReference>
<evidence type="ECO:0000256" key="13">
    <source>
        <dbReference type="ARBA" id="ARBA00023237"/>
    </source>
</evidence>
<dbReference type="Proteomes" id="UP000663923">
    <property type="component" value="Chromosome"/>
</dbReference>
<evidence type="ECO:0000313" key="20">
    <source>
        <dbReference type="EMBL" id="QTD56090.1"/>
    </source>
</evidence>
<feature type="domain" description="TonB-dependent receptor-like beta-barrel" evidence="18">
    <location>
        <begin position="294"/>
        <end position="676"/>
    </location>
</feature>
<dbReference type="Gene3D" id="2.170.130.10">
    <property type="entry name" value="TonB-dependent receptor, plug domain"/>
    <property type="match status" value="1"/>
</dbReference>
<evidence type="ECO:0000256" key="8">
    <source>
        <dbReference type="ARBA" id="ARBA00023004"/>
    </source>
</evidence>
<evidence type="ECO:0000256" key="2">
    <source>
        <dbReference type="ARBA" id="ARBA00009810"/>
    </source>
</evidence>
<evidence type="ECO:0000256" key="5">
    <source>
        <dbReference type="ARBA" id="ARBA00022496"/>
    </source>
</evidence>
<dbReference type="InterPro" id="IPR036942">
    <property type="entry name" value="Beta-barrel_TonB_sf"/>
</dbReference>
<dbReference type="CDD" id="cd01347">
    <property type="entry name" value="ligand_gated_channel"/>
    <property type="match status" value="1"/>
</dbReference>
<evidence type="ECO:0000256" key="17">
    <source>
        <dbReference type="SAM" id="SignalP"/>
    </source>
</evidence>
<organism evidence="20 21">
    <name type="scientific">Parasphingorhabdus cellanae</name>
    <dbReference type="NCBI Taxonomy" id="2806553"/>
    <lineage>
        <taxon>Bacteria</taxon>
        <taxon>Pseudomonadati</taxon>
        <taxon>Pseudomonadota</taxon>
        <taxon>Alphaproteobacteria</taxon>
        <taxon>Sphingomonadales</taxon>
        <taxon>Sphingomonadaceae</taxon>
        <taxon>Parasphingorhabdus</taxon>
    </lineage>
</organism>
<evidence type="ECO:0000256" key="14">
    <source>
        <dbReference type="PROSITE-ProRule" id="PRU01360"/>
    </source>
</evidence>
<evidence type="ECO:0000256" key="10">
    <source>
        <dbReference type="ARBA" id="ARBA00023077"/>
    </source>
</evidence>
<feature type="signal peptide" evidence="17">
    <location>
        <begin position="1"/>
        <end position="24"/>
    </location>
</feature>
<keyword evidence="11 14" id="KW-0472">Membrane</keyword>
<dbReference type="SUPFAM" id="SSF56935">
    <property type="entry name" value="Porins"/>
    <property type="match status" value="1"/>
</dbReference>
<comment type="subcellular location">
    <subcellularLocation>
        <location evidence="1 14">Cell outer membrane</location>
        <topology evidence="1 14">Multi-pass membrane protein</topology>
    </subcellularLocation>
</comment>
<keyword evidence="13 14" id="KW-0998">Cell outer membrane</keyword>
<dbReference type="RefSeq" id="WP_207987912.1">
    <property type="nucleotide sequence ID" value="NZ_CP071794.1"/>
</dbReference>
<gene>
    <name evidence="20" type="ORF">J4G78_00305</name>
</gene>
<evidence type="ECO:0000256" key="6">
    <source>
        <dbReference type="ARBA" id="ARBA00022692"/>
    </source>
</evidence>
<feature type="short sequence motif" description="TonB box" evidence="15">
    <location>
        <begin position="46"/>
        <end position="52"/>
    </location>
</feature>
<dbReference type="Pfam" id="PF00593">
    <property type="entry name" value="TonB_dep_Rec_b-barrel"/>
    <property type="match status" value="1"/>
</dbReference>
<dbReference type="InterPro" id="IPR012910">
    <property type="entry name" value="Plug_dom"/>
</dbReference>
<dbReference type="InterPro" id="IPR010105">
    <property type="entry name" value="TonB_sidphr_rcpt"/>
</dbReference>
<evidence type="ECO:0000256" key="7">
    <source>
        <dbReference type="ARBA" id="ARBA00022729"/>
    </source>
</evidence>
<keyword evidence="9" id="KW-0406">Ion transport</keyword>
<evidence type="ECO:0000256" key="3">
    <source>
        <dbReference type="ARBA" id="ARBA00022448"/>
    </source>
</evidence>
<keyword evidence="3 14" id="KW-0813">Transport</keyword>